<dbReference type="InterPro" id="IPR036121">
    <property type="entry name" value="ATPase_F1/V1/A1_a/bsu_N_sf"/>
</dbReference>
<evidence type="ECO:0000313" key="14">
    <source>
        <dbReference type="Proteomes" id="UP000236649"/>
    </source>
</evidence>
<keyword evidence="5" id="KW-0067">ATP-binding</keyword>
<evidence type="ECO:0000256" key="9">
    <source>
        <dbReference type="ARBA" id="ARBA00023310"/>
    </source>
</evidence>
<evidence type="ECO:0000313" key="12">
    <source>
        <dbReference type="EMBL" id="EIM97611.1"/>
    </source>
</evidence>
<dbReference type="EMBL" id="CP026106">
    <property type="protein sequence ID" value="AUT72576.1"/>
    <property type="molecule type" value="Genomic_DNA"/>
</dbReference>
<feature type="domain" description="ATPase F1/V1/A1 complex alpha/beta subunit N-terminal" evidence="10">
    <location>
        <begin position="21"/>
        <end position="89"/>
    </location>
</feature>
<evidence type="ECO:0000256" key="2">
    <source>
        <dbReference type="ARBA" id="ARBA00008936"/>
    </source>
</evidence>
<dbReference type="GO" id="GO:0045259">
    <property type="term" value="C:proton-transporting ATP synthase complex"/>
    <property type="evidence" value="ECO:0007669"/>
    <property type="project" value="UniProtKB-KW"/>
</dbReference>
<dbReference type="Gene3D" id="2.40.10.170">
    <property type="match status" value="1"/>
</dbReference>
<dbReference type="PANTHER" id="PTHR15184:SF71">
    <property type="entry name" value="ATP SYNTHASE SUBUNIT BETA, MITOCHONDRIAL"/>
    <property type="match status" value="1"/>
</dbReference>
<evidence type="ECO:0000256" key="1">
    <source>
        <dbReference type="ARBA" id="ARBA00004370"/>
    </source>
</evidence>
<dbReference type="EMBL" id="AKAU01000147">
    <property type="protein sequence ID" value="EIM97611.1"/>
    <property type="molecule type" value="Genomic_DNA"/>
</dbReference>
<dbReference type="EC" id="3.6.3.14" evidence="12"/>
<evidence type="ECO:0000256" key="8">
    <source>
        <dbReference type="ARBA" id="ARBA00023196"/>
    </source>
</evidence>
<evidence type="ECO:0000256" key="7">
    <source>
        <dbReference type="ARBA" id="ARBA00023136"/>
    </source>
</evidence>
<evidence type="ECO:0000256" key="5">
    <source>
        <dbReference type="ARBA" id="ARBA00022840"/>
    </source>
</evidence>
<evidence type="ECO:0000259" key="10">
    <source>
        <dbReference type="Pfam" id="PF02874"/>
    </source>
</evidence>
<keyword evidence="13" id="KW-1185">Reference proteome</keyword>
<dbReference type="GO" id="GO:0006754">
    <property type="term" value="P:ATP biosynthetic process"/>
    <property type="evidence" value="ECO:0007669"/>
    <property type="project" value="UniProtKB-KW"/>
</dbReference>
<keyword evidence="4" id="KW-0547">Nucleotide-binding</keyword>
<comment type="subcellular location">
    <subcellularLocation>
        <location evidence="1">Membrane</location>
    </subcellularLocation>
</comment>
<evidence type="ECO:0000313" key="13">
    <source>
        <dbReference type="Proteomes" id="UP000004980"/>
    </source>
</evidence>
<dbReference type="InterPro" id="IPR050053">
    <property type="entry name" value="ATPase_alpha/beta_chains"/>
</dbReference>
<dbReference type="GO" id="GO:0005524">
    <property type="term" value="F:ATP binding"/>
    <property type="evidence" value="ECO:0007669"/>
    <property type="project" value="UniProtKB-KW"/>
</dbReference>
<dbReference type="Pfam" id="PF02874">
    <property type="entry name" value="ATP-synt_ab_N"/>
    <property type="match status" value="1"/>
</dbReference>
<dbReference type="Proteomes" id="UP000004980">
    <property type="component" value="Unassembled WGS sequence"/>
</dbReference>
<accession>A0AAN1JEQ5</accession>
<keyword evidence="6" id="KW-0406">Ion transport</keyword>
<keyword evidence="8" id="KW-0139">CF(1)</keyword>
<name>A0AAN1JEQ5_9BURK</name>
<evidence type="ECO:0000313" key="11">
    <source>
        <dbReference type="EMBL" id="AUT72576.1"/>
    </source>
</evidence>
<keyword evidence="12" id="KW-0378">Hydrolase</keyword>
<dbReference type="SUPFAM" id="SSF50615">
    <property type="entry name" value="N-terminal domain of alpha and beta subunits of F1 ATP synthase"/>
    <property type="match status" value="1"/>
</dbReference>
<comment type="similarity">
    <text evidence="2">Belongs to the ATPase alpha/beta chains family.</text>
</comment>
<keyword evidence="7" id="KW-0472">Membrane</keyword>
<dbReference type="KEGG" id="phs:C2L64_31070"/>
<proteinExistence type="inferred from homology"/>
<reference evidence="12 13" key="1">
    <citation type="journal article" date="2012" name="J. Bacteriol.">
        <title>Draft Genome Sequence of the Soil Bacterium Burkholderia terrae Strain BS001, Which Interacts with Fungal Surface Structures.</title>
        <authorList>
            <person name="Nazir R."/>
            <person name="Hansen M.A."/>
            <person name="Sorensen S."/>
            <person name="van Elsas J.D."/>
        </authorList>
    </citation>
    <scope>NUCLEOTIDE SEQUENCE [LARGE SCALE GENOMIC DNA]</scope>
    <source>
        <strain evidence="12 13">BS001</strain>
    </source>
</reference>
<evidence type="ECO:0000256" key="6">
    <source>
        <dbReference type="ARBA" id="ARBA00023065"/>
    </source>
</evidence>
<keyword evidence="3" id="KW-0813">Transport</keyword>
<protein>
    <submittedName>
        <fullName evidence="12">F0F1 ATP synthase subunit beta</fullName>
        <ecNumber evidence="12">3.6.3.14</ecNumber>
    </submittedName>
</protein>
<dbReference type="InterPro" id="IPR004100">
    <property type="entry name" value="ATPase_F1/V1/A1_a/bsu_N"/>
</dbReference>
<dbReference type="PANTHER" id="PTHR15184">
    <property type="entry name" value="ATP SYNTHASE"/>
    <property type="match status" value="1"/>
</dbReference>
<sequence>MSIQYSQTDGQSGQAVASGWVIMVRGAVIDADFTGQMLPAVDTAMLVSIEAGRQVLVEVQAHVSDTVVRALALHAMAGIARGMSVHSTGRPMTVPVGTCVPGRLLDGCKRPCGGETRDARAGVAHRASG</sequence>
<dbReference type="Proteomes" id="UP000236649">
    <property type="component" value="Chromosome 2"/>
</dbReference>
<gene>
    <name evidence="11" type="ORF">C2L64_31070</name>
    <name evidence="12" type="ORF">WQE_28211</name>
</gene>
<dbReference type="AlphaFoldDB" id="A0AAN1JEQ5"/>
<dbReference type="RefSeq" id="WP_007587071.1">
    <property type="nucleotide sequence ID" value="NZ_AKAU01000147.1"/>
</dbReference>
<dbReference type="GO" id="GO:1902600">
    <property type="term" value="P:proton transmembrane transport"/>
    <property type="evidence" value="ECO:0007669"/>
    <property type="project" value="InterPro"/>
</dbReference>
<organism evidence="11 14">
    <name type="scientific">Paraburkholderia hospita</name>
    <dbReference type="NCBI Taxonomy" id="169430"/>
    <lineage>
        <taxon>Bacteria</taxon>
        <taxon>Pseudomonadati</taxon>
        <taxon>Pseudomonadota</taxon>
        <taxon>Betaproteobacteria</taxon>
        <taxon>Burkholderiales</taxon>
        <taxon>Burkholderiaceae</taxon>
        <taxon>Paraburkholderia</taxon>
    </lineage>
</organism>
<evidence type="ECO:0000256" key="3">
    <source>
        <dbReference type="ARBA" id="ARBA00022448"/>
    </source>
</evidence>
<dbReference type="GeneID" id="55532748"/>
<evidence type="ECO:0000256" key="4">
    <source>
        <dbReference type="ARBA" id="ARBA00022741"/>
    </source>
</evidence>
<dbReference type="GO" id="GO:0016787">
    <property type="term" value="F:hydrolase activity"/>
    <property type="evidence" value="ECO:0007669"/>
    <property type="project" value="UniProtKB-KW"/>
</dbReference>
<reference evidence="11 14" key="2">
    <citation type="submission" date="2018-01" db="EMBL/GenBank/DDBJ databases">
        <title>Species boundaries and ecological features among Paraburkholderia terrae DSMZ17804T, P. hospita DSMZ17164T and P. caribensis DSMZ13236T.</title>
        <authorList>
            <person name="Pratama A.A."/>
        </authorList>
    </citation>
    <scope>NUCLEOTIDE SEQUENCE [LARGE SCALE GENOMIC DNA]</scope>
    <source>
        <strain evidence="11 14">DSM 17164</strain>
    </source>
</reference>
<keyword evidence="9" id="KW-0066">ATP synthesis</keyword>